<accession>A0AAD5TZV0</accession>
<keyword evidence="9" id="KW-0249">Electron transport</keyword>
<comment type="caution">
    <text evidence="13">The sequence shown here is derived from an EMBL/GenBank/DDBJ whole genome shotgun (WGS) entry which is preliminary data.</text>
</comment>
<evidence type="ECO:0000313" key="14">
    <source>
        <dbReference type="Proteomes" id="UP001211065"/>
    </source>
</evidence>
<evidence type="ECO:0000256" key="3">
    <source>
        <dbReference type="ARBA" id="ARBA00009960"/>
    </source>
</evidence>
<evidence type="ECO:0000256" key="1">
    <source>
        <dbReference type="ARBA" id="ARBA00003195"/>
    </source>
</evidence>
<keyword evidence="8" id="KW-0999">Mitochondrion inner membrane</keyword>
<evidence type="ECO:0000256" key="9">
    <source>
        <dbReference type="ARBA" id="ARBA00022982"/>
    </source>
</evidence>
<dbReference type="EMBL" id="JADGJW010000753">
    <property type="protein sequence ID" value="KAJ3213043.1"/>
    <property type="molecule type" value="Genomic_DNA"/>
</dbReference>
<evidence type="ECO:0000256" key="11">
    <source>
        <dbReference type="ARBA" id="ARBA00023128"/>
    </source>
</evidence>
<evidence type="ECO:0000256" key="5">
    <source>
        <dbReference type="ARBA" id="ARBA00022448"/>
    </source>
</evidence>
<feature type="non-terminal residue" evidence="13">
    <location>
        <position position="178"/>
    </location>
</feature>
<evidence type="ECO:0000256" key="7">
    <source>
        <dbReference type="ARBA" id="ARBA00022692"/>
    </source>
</evidence>
<keyword evidence="12" id="KW-0472">Membrane</keyword>
<comment type="similarity">
    <text evidence="3">Belongs to the complex I NDUFA1 subunit family.</text>
</comment>
<dbReference type="GO" id="GO:0005743">
    <property type="term" value="C:mitochondrial inner membrane"/>
    <property type="evidence" value="ECO:0007669"/>
    <property type="project" value="UniProtKB-SubCell"/>
</dbReference>
<organism evidence="13 14">
    <name type="scientific">Clydaea vesicula</name>
    <dbReference type="NCBI Taxonomy" id="447962"/>
    <lineage>
        <taxon>Eukaryota</taxon>
        <taxon>Fungi</taxon>
        <taxon>Fungi incertae sedis</taxon>
        <taxon>Chytridiomycota</taxon>
        <taxon>Chytridiomycota incertae sedis</taxon>
        <taxon>Chytridiomycetes</taxon>
        <taxon>Lobulomycetales</taxon>
        <taxon>Lobulomycetaceae</taxon>
        <taxon>Clydaea</taxon>
    </lineage>
</organism>
<name>A0AAD5TZV0_9FUNG</name>
<keyword evidence="14" id="KW-1185">Reference proteome</keyword>
<dbReference type="PANTHER" id="PTHR17098">
    <property type="entry name" value="NADH-UBIQUINONE OXIDOREDUCTASE MWFE SUBUNIT"/>
    <property type="match status" value="1"/>
</dbReference>
<keyword evidence="7" id="KW-0812">Transmembrane</keyword>
<keyword evidence="5" id="KW-0813">Transport</keyword>
<proteinExistence type="inferred from homology"/>
<evidence type="ECO:0000256" key="8">
    <source>
        <dbReference type="ARBA" id="ARBA00022792"/>
    </source>
</evidence>
<gene>
    <name evidence="13" type="ORF">HK099_007617</name>
</gene>
<keyword evidence="11" id="KW-0496">Mitochondrion</keyword>
<protein>
    <recommendedName>
        <fullName evidence="4">NADH dehydrogenase [ubiquinone] 1 alpha subcomplex subunit 1</fullName>
    </recommendedName>
</protein>
<evidence type="ECO:0000256" key="2">
    <source>
        <dbReference type="ARBA" id="ARBA00004298"/>
    </source>
</evidence>
<keyword evidence="6" id="KW-0679">Respiratory chain</keyword>
<evidence type="ECO:0000256" key="10">
    <source>
        <dbReference type="ARBA" id="ARBA00022989"/>
    </source>
</evidence>
<dbReference type="Proteomes" id="UP001211065">
    <property type="component" value="Unassembled WGS sequence"/>
</dbReference>
<evidence type="ECO:0000256" key="12">
    <source>
        <dbReference type="ARBA" id="ARBA00023136"/>
    </source>
</evidence>
<dbReference type="AlphaFoldDB" id="A0AAD5TZV0"/>
<sequence length="178" mass="20589">INDRQLKVEWAVGSRKTPYEMKRKDRKTDRSHGDNPVRLDEVLVEEVEIITERVEVETTIERVGMTIGKGEAMEEGTIEIEVGIEAEIGEEADPLEEEALSAFFIIAGLGIGMRFGVKQYQKYENYGKPKRWNVDKWDRRMMERDSRLTGNVNIQSDEVVASEKFKFNSALELERPFF</sequence>
<dbReference type="Pfam" id="PF15879">
    <property type="entry name" value="MWFE"/>
    <property type="match status" value="1"/>
</dbReference>
<evidence type="ECO:0000256" key="4">
    <source>
        <dbReference type="ARBA" id="ARBA00016392"/>
    </source>
</evidence>
<dbReference type="PANTHER" id="PTHR17098:SF2">
    <property type="entry name" value="NADH DEHYDROGENASE [UBIQUINONE] 1 ALPHA SUBCOMPLEX SUBUNIT 1"/>
    <property type="match status" value="1"/>
</dbReference>
<dbReference type="InterPro" id="IPR017384">
    <property type="entry name" value="NADH_Ub_cplx-1_asu_su-1"/>
</dbReference>
<evidence type="ECO:0000256" key="6">
    <source>
        <dbReference type="ARBA" id="ARBA00022660"/>
    </source>
</evidence>
<evidence type="ECO:0000313" key="13">
    <source>
        <dbReference type="EMBL" id="KAJ3213043.1"/>
    </source>
</evidence>
<keyword evidence="10" id="KW-1133">Transmembrane helix</keyword>
<reference evidence="13" key="1">
    <citation type="submission" date="2020-05" db="EMBL/GenBank/DDBJ databases">
        <title>Phylogenomic resolution of chytrid fungi.</title>
        <authorList>
            <person name="Stajich J.E."/>
            <person name="Amses K."/>
            <person name="Simmons R."/>
            <person name="Seto K."/>
            <person name="Myers J."/>
            <person name="Bonds A."/>
            <person name="Quandt C.A."/>
            <person name="Barry K."/>
            <person name="Liu P."/>
            <person name="Grigoriev I."/>
            <person name="Longcore J.E."/>
            <person name="James T.Y."/>
        </authorList>
    </citation>
    <scope>NUCLEOTIDE SEQUENCE</scope>
    <source>
        <strain evidence="13">JEL0476</strain>
    </source>
</reference>
<comment type="function">
    <text evidence="1">Accessory subunit of the mitochondrial membrane respiratory chain NADH dehydrogenase (Complex I), that is believed not to be involved in catalysis. Complex I functions in the transfer of electrons from NADH to the respiratory chain. The immediate electron acceptor for the enzyme is believed to be ubiquinone.</text>
</comment>
<comment type="subcellular location">
    <subcellularLocation>
        <location evidence="2">Mitochondrion inner membrane</location>
        <topology evidence="2">Single-pass membrane protein</topology>
        <orientation evidence="2">Matrix side</orientation>
    </subcellularLocation>
</comment>